<feature type="transmembrane region" description="Helical" evidence="9">
    <location>
        <begin position="231"/>
        <end position="250"/>
    </location>
</feature>
<dbReference type="Proteomes" id="UP000315103">
    <property type="component" value="Unassembled WGS sequence"/>
</dbReference>
<evidence type="ECO:0000256" key="2">
    <source>
        <dbReference type="ARBA" id="ARBA00022448"/>
    </source>
</evidence>
<feature type="domain" description="Na+/H+ antiporter NhaC-like C-terminal" evidence="10">
    <location>
        <begin position="159"/>
        <end position="455"/>
    </location>
</feature>
<evidence type="ECO:0000256" key="3">
    <source>
        <dbReference type="ARBA" id="ARBA00022449"/>
    </source>
</evidence>
<evidence type="ECO:0000256" key="7">
    <source>
        <dbReference type="ARBA" id="ARBA00023136"/>
    </source>
</evidence>
<dbReference type="Pfam" id="PF03553">
    <property type="entry name" value="Na_H_antiporter"/>
    <property type="match status" value="1"/>
</dbReference>
<dbReference type="EMBL" id="VMSJ01000001">
    <property type="protein sequence ID" value="TVT28923.1"/>
    <property type="molecule type" value="Genomic_DNA"/>
</dbReference>
<dbReference type="OrthoDB" id="9762978at2"/>
<keyword evidence="3" id="KW-0050">Antiport</keyword>
<dbReference type="GO" id="GO:0015297">
    <property type="term" value="F:antiporter activity"/>
    <property type="evidence" value="ECO:0007669"/>
    <property type="project" value="UniProtKB-KW"/>
</dbReference>
<feature type="transmembrane region" description="Helical" evidence="9">
    <location>
        <begin position="134"/>
        <end position="160"/>
    </location>
</feature>
<keyword evidence="2" id="KW-0813">Transport</keyword>
<evidence type="ECO:0000313" key="12">
    <source>
        <dbReference type="Proteomes" id="UP000315103"/>
    </source>
</evidence>
<comment type="similarity">
    <text evidence="8">Belongs to the NhaC Na(+)/H(+) (TC 2.A.35) antiporter family.</text>
</comment>
<dbReference type="RefSeq" id="WP_145284612.1">
    <property type="nucleotide sequence ID" value="NZ_VMSJ01000001.1"/>
</dbReference>
<feature type="transmembrane region" description="Helical" evidence="9">
    <location>
        <begin position="410"/>
        <end position="427"/>
    </location>
</feature>
<dbReference type="PANTHER" id="PTHR33451">
    <property type="entry name" value="MALATE-2H(+)/NA(+)-LACTATE ANTIPORTER"/>
    <property type="match status" value="1"/>
</dbReference>
<feature type="transmembrane region" description="Helical" evidence="9">
    <location>
        <begin position="189"/>
        <end position="211"/>
    </location>
</feature>
<organism evidence="11 12">
    <name type="scientific">Salinicoccus cyprini</name>
    <dbReference type="NCBI Taxonomy" id="2493691"/>
    <lineage>
        <taxon>Bacteria</taxon>
        <taxon>Bacillati</taxon>
        <taxon>Bacillota</taxon>
        <taxon>Bacilli</taxon>
        <taxon>Bacillales</taxon>
        <taxon>Staphylococcaceae</taxon>
        <taxon>Salinicoccus</taxon>
    </lineage>
</organism>
<evidence type="ECO:0000256" key="8">
    <source>
        <dbReference type="ARBA" id="ARBA00038435"/>
    </source>
</evidence>
<evidence type="ECO:0000256" key="9">
    <source>
        <dbReference type="SAM" id="Phobius"/>
    </source>
</evidence>
<protein>
    <submittedName>
        <fullName evidence="11">Na+/H+ antiporter NhaC</fullName>
    </submittedName>
</protein>
<accession>A0A558AXD4</accession>
<evidence type="ECO:0000259" key="10">
    <source>
        <dbReference type="Pfam" id="PF03553"/>
    </source>
</evidence>
<feature type="transmembrane region" description="Helical" evidence="9">
    <location>
        <begin position="7"/>
        <end position="28"/>
    </location>
</feature>
<feature type="transmembrane region" description="Helical" evidence="9">
    <location>
        <begin position="256"/>
        <end position="279"/>
    </location>
</feature>
<evidence type="ECO:0000256" key="5">
    <source>
        <dbReference type="ARBA" id="ARBA00022692"/>
    </source>
</evidence>
<feature type="transmembrane region" description="Helical" evidence="9">
    <location>
        <begin position="105"/>
        <end position="127"/>
    </location>
</feature>
<reference evidence="11 12" key="1">
    <citation type="submission" date="2019-07" db="EMBL/GenBank/DDBJ databases">
        <title>Salinicoccus cyprini sp. nov., isolated from gastro-intestinal tract of mirror carp, Cyprinus carpio var. specularis, collected from Gobind Sagar Reservoir, Himachal Pradesh, India.</title>
        <authorList>
            <person name="Talwar C."/>
            <person name="Singh A.K."/>
            <person name="Lal R."/>
            <person name="Negi R.K."/>
        </authorList>
    </citation>
    <scope>NUCLEOTIDE SEQUENCE [LARGE SCALE GENOMIC DNA]</scope>
    <source>
        <strain evidence="11 12">CT19</strain>
    </source>
</reference>
<dbReference type="PANTHER" id="PTHR33451:SF3">
    <property type="entry name" value="MALATE-2H(+)_NA(+)-LACTATE ANTIPORTER"/>
    <property type="match status" value="1"/>
</dbReference>
<evidence type="ECO:0000256" key="1">
    <source>
        <dbReference type="ARBA" id="ARBA00004651"/>
    </source>
</evidence>
<sequence length="475" mass="50655">MKREPTFFEAISCFIVLGIVIGVGFGIYGIPIQPLLLISAAYAAFIAYRVGLGWKAMEEGIIKRLTTAMPAIFIIFTVGIIIGTWIYSGTVPMLIYYGLQIIDPAYFLVTAFIITAVVSVATGTAWGSVATAGVALIGIAMELNVPLGIAAGAIISGGVFGDKLSPLSDTTNLAALVVQVNLYDHIKHMLWTTVPASLVGLIVWFFVGINIDYSTGSTGGRTGLTEELSMIFDWNIFMLLPFIFVLWGAMAKKPVVPMMLLSSVVAVLIGIFSNGFSLVNGITAMADGFSIGMVEAANFNPDNLSESVISLITRGGLFSMTTIVVTIFCGYAFAGIVEASGCLNKILSTFSSSIQSTWQLVGITVLSSLIIVLTAGVASVAIIMVGVLLQDAYTEKGLHHKNLSRSLEDSSTMILPLVPWGVSGIYYMEVLEVSVADYWIWAIPCYLCIVFAMINASTGLGIAKSRSSNEVLDTK</sequence>
<name>A0A558AXD4_9STAP</name>
<keyword evidence="7 9" id="KW-0472">Membrane</keyword>
<dbReference type="GO" id="GO:0005886">
    <property type="term" value="C:plasma membrane"/>
    <property type="evidence" value="ECO:0007669"/>
    <property type="project" value="UniProtKB-SubCell"/>
</dbReference>
<feature type="transmembrane region" description="Helical" evidence="9">
    <location>
        <begin position="34"/>
        <end position="51"/>
    </location>
</feature>
<evidence type="ECO:0000313" key="11">
    <source>
        <dbReference type="EMBL" id="TVT28923.1"/>
    </source>
</evidence>
<keyword evidence="12" id="KW-1185">Reference proteome</keyword>
<gene>
    <name evidence="11" type="primary">nhaC</name>
    <name evidence="11" type="ORF">FO441_01195</name>
</gene>
<feature type="transmembrane region" description="Helical" evidence="9">
    <location>
        <begin position="317"/>
        <end position="337"/>
    </location>
</feature>
<dbReference type="AlphaFoldDB" id="A0A558AXD4"/>
<keyword evidence="5 9" id="KW-0812">Transmembrane</keyword>
<feature type="transmembrane region" description="Helical" evidence="9">
    <location>
        <begin position="357"/>
        <end position="389"/>
    </location>
</feature>
<feature type="transmembrane region" description="Helical" evidence="9">
    <location>
        <begin position="439"/>
        <end position="463"/>
    </location>
</feature>
<evidence type="ECO:0000256" key="6">
    <source>
        <dbReference type="ARBA" id="ARBA00022989"/>
    </source>
</evidence>
<keyword evidence="4" id="KW-1003">Cell membrane</keyword>
<evidence type="ECO:0000256" key="4">
    <source>
        <dbReference type="ARBA" id="ARBA00022475"/>
    </source>
</evidence>
<keyword evidence="6 9" id="KW-1133">Transmembrane helix</keyword>
<feature type="transmembrane region" description="Helical" evidence="9">
    <location>
        <begin position="72"/>
        <end position="99"/>
    </location>
</feature>
<dbReference type="InterPro" id="IPR004770">
    <property type="entry name" value="Na/H_antiport_NhaC"/>
</dbReference>
<proteinExistence type="inferred from homology"/>
<dbReference type="InterPro" id="IPR052180">
    <property type="entry name" value="NhaC_Na-H+_Antiporter"/>
</dbReference>
<dbReference type="InterPro" id="IPR018461">
    <property type="entry name" value="Na/H_Antiport_NhaC-like_C"/>
</dbReference>
<comment type="subcellular location">
    <subcellularLocation>
        <location evidence="1">Cell membrane</location>
        <topology evidence="1">Multi-pass membrane protein</topology>
    </subcellularLocation>
</comment>
<comment type="caution">
    <text evidence="11">The sequence shown here is derived from an EMBL/GenBank/DDBJ whole genome shotgun (WGS) entry which is preliminary data.</text>
</comment>
<dbReference type="NCBIfam" id="TIGR00931">
    <property type="entry name" value="antiport_nhaC"/>
    <property type="match status" value="1"/>
</dbReference>